<protein>
    <submittedName>
        <fullName evidence="1">Uncharacterized protein</fullName>
    </submittedName>
</protein>
<dbReference type="Proteomes" id="UP001145114">
    <property type="component" value="Unassembled WGS sequence"/>
</dbReference>
<accession>A0ACC1HI53</accession>
<comment type="caution">
    <text evidence="1">The sequence shown here is derived from an EMBL/GenBank/DDBJ whole genome shotgun (WGS) entry which is preliminary data.</text>
</comment>
<keyword evidence="2" id="KW-1185">Reference proteome</keyword>
<sequence length="274" mass="30297">MIETWSCKNCKATPGTAATQVVTTWSHIYPTTSGYLALSDVLKAIVVAFRGTAINLSVIIDLQFNLRPLKEFIPNISSDDKVKVHNGFGKAYAKSRASFYTQLRQLMNAYPDYKVYVTGHSSGAAQAALCAVDLANSFSTANKARLQVYLYGQPRTGNPEFAHYYQSLGLPTFRVVNKMDIVPVLPLVSMGYLHHKQQYWYTNVDSLDGMGIKRCDALQDDGEDMPCFGSDKPLLSHSVWDHLPTAYLTSLASMVMVDIQAESGGLAYPLQVYV</sequence>
<dbReference type="EMBL" id="JAMZIH010006381">
    <property type="protein sequence ID" value="KAJ1673984.1"/>
    <property type="molecule type" value="Genomic_DNA"/>
</dbReference>
<reference evidence="1" key="1">
    <citation type="submission" date="2022-06" db="EMBL/GenBank/DDBJ databases">
        <title>Phylogenomic reconstructions and comparative analyses of Kickxellomycotina fungi.</title>
        <authorList>
            <person name="Reynolds N.K."/>
            <person name="Stajich J.E."/>
            <person name="Barry K."/>
            <person name="Grigoriev I.V."/>
            <person name="Crous P."/>
            <person name="Smith M.E."/>
        </authorList>
    </citation>
    <scope>NUCLEOTIDE SEQUENCE</scope>
    <source>
        <strain evidence="1">RSA 2271</strain>
    </source>
</reference>
<proteinExistence type="predicted"/>
<evidence type="ECO:0000313" key="1">
    <source>
        <dbReference type="EMBL" id="KAJ1673984.1"/>
    </source>
</evidence>
<gene>
    <name evidence="1" type="ORF">EV182_004196</name>
</gene>
<organism evidence="1 2">
    <name type="scientific">Spiromyces aspiralis</name>
    <dbReference type="NCBI Taxonomy" id="68401"/>
    <lineage>
        <taxon>Eukaryota</taxon>
        <taxon>Fungi</taxon>
        <taxon>Fungi incertae sedis</taxon>
        <taxon>Zoopagomycota</taxon>
        <taxon>Kickxellomycotina</taxon>
        <taxon>Kickxellomycetes</taxon>
        <taxon>Kickxellales</taxon>
        <taxon>Kickxellaceae</taxon>
        <taxon>Spiromyces</taxon>
    </lineage>
</organism>
<evidence type="ECO:0000313" key="2">
    <source>
        <dbReference type="Proteomes" id="UP001145114"/>
    </source>
</evidence>
<name>A0ACC1HI53_9FUNG</name>